<evidence type="ECO:0000313" key="4">
    <source>
        <dbReference type="EMBL" id="MFD2670080.1"/>
    </source>
</evidence>
<dbReference type="InterPro" id="IPR007597">
    <property type="entry name" value="CheC"/>
</dbReference>
<reference evidence="5" key="1">
    <citation type="journal article" date="2019" name="Int. J. Syst. Evol. Microbiol.">
        <title>The Global Catalogue of Microorganisms (GCM) 10K type strain sequencing project: providing services to taxonomists for standard genome sequencing and annotation.</title>
        <authorList>
            <consortium name="The Broad Institute Genomics Platform"/>
            <consortium name="The Broad Institute Genome Sequencing Center for Infectious Disease"/>
            <person name="Wu L."/>
            <person name="Ma J."/>
        </authorList>
    </citation>
    <scope>NUCLEOTIDE SEQUENCE [LARGE SCALE GENOMIC DNA]</scope>
    <source>
        <strain evidence="5">KCTC 33676</strain>
    </source>
</reference>
<dbReference type="Proteomes" id="UP001597497">
    <property type="component" value="Unassembled WGS sequence"/>
</dbReference>
<accession>A0ABW5R6A9</accession>
<name>A0ABW5R6A9_9BACL</name>
<dbReference type="InterPro" id="IPR050992">
    <property type="entry name" value="CheZ_family_phosphatases"/>
</dbReference>
<dbReference type="CDD" id="cd17909">
    <property type="entry name" value="CheC_ClassI"/>
    <property type="match status" value="1"/>
</dbReference>
<evidence type="ECO:0000256" key="2">
    <source>
        <dbReference type="ARBA" id="ARBA00022801"/>
    </source>
</evidence>
<dbReference type="PANTHER" id="PTHR43693">
    <property type="entry name" value="PROTEIN PHOSPHATASE CHEZ"/>
    <property type="match status" value="1"/>
</dbReference>
<dbReference type="Gene3D" id="3.40.1550.10">
    <property type="entry name" value="CheC-like"/>
    <property type="match status" value="1"/>
</dbReference>
<dbReference type="RefSeq" id="WP_379927424.1">
    <property type="nucleotide sequence ID" value="NZ_JBHUMM010000001.1"/>
</dbReference>
<dbReference type="SUPFAM" id="SSF103039">
    <property type="entry name" value="CheC-like"/>
    <property type="match status" value="1"/>
</dbReference>
<organism evidence="4 5">
    <name type="scientific">Marinicrinis sediminis</name>
    <dbReference type="NCBI Taxonomy" id="1652465"/>
    <lineage>
        <taxon>Bacteria</taxon>
        <taxon>Bacillati</taxon>
        <taxon>Bacillota</taxon>
        <taxon>Bacilli</taxon>
        <taxon>Bacillales</taxon>
        <taxon>Paenibacillaceae</taxon>
    </lineage>
</organism>
<keyword evidence="1" id="KW-0145">Chemotaxis</keyword>
<keyword evidence="5" id="KW-1185">Reference proteome</keyword>
<proteinExistence type="predicted"/>
<dbReference type="InterPro" id="IPR028976">
    <property type="entry name" value="CheC-like_sf"/>
</dbReference>
<dbReference type="EMBL" id="JBHUMM010000001">
    <property type="protein sequence ID" value="MFD2670080.1"/>
    <property type="molecule type" value="Genomic_DNA"/>
</dbReference>
<evidence type="ECO:0000313" key="5">
    <source>
        <dbReference type="Proteomes" id="UP001597497"/>
    </source>
</evidence>
<dbReference type="PANTHER" id="PTHR43693:SF1">
    <property type="entry name" value="PROTEIN PHOSPHATASE CHEZ"/>
    <property type="match status" value="1"/>
</dbReference>
<keyword evidence="2" id="KW-0378">Hydrolase</keyword>
<gene>
    <name evidence="4" type="ORF">ACFSUC_00485</name>
</gene>
<evidence type="ECO:0000259" key="3">
    <source>
        <dbReference type="Pfam" id="PF04509"/>
    </source>
</evidence>
<comment type="caution">
    <text evidence="4">The sequence shown here is derived from an EMBL/GenBank/DDBJ whole genome shotgun (WGS) entry which is preliminary data.</text>
</comment>
<feature type="domain" description="CheC-like protein" evidence="3">
    <location>
        <begin position="15"/>
        <end position="48"/>
    </location>
</feature>
<dbReference type="Pfam" id="PF04509">
    <property type="entry name" value="CheC"/>
    <property type="match status" value="2"/>
</dbReference>
<protein>
    <submittedName>
        <fullName evidence="4">Chemotaxis protein CheC</fullName>
    </submittedName>
</protein>
<sequence>MLVYLFDHMEEFQFDVLREVGNIGAGNAATALSKLLEKPVDMMVPQVKLIPFEQIPDIVGGAEEVVIAVFLRVVGDAPGNLFFLISRESAVQLLSKVVGSQELMKALENDSLDLTELQVSALQEMGNILAGSYLSSLADFTQLSMSPTVPSLAIDMAGAILSYGLIQFGEMGEHAVLIDTTFHDGEDQVEGHFFLIPDPESFGKIFAALGVPLE</sequence>
<evidence type="ECO:0000256" key="1">
    <source>
        <dbReference type="ARBA" id="ARBA00022500"/>
    </source>
</evidence>
<feature type="domain" description="CheC-like protein" evidence="3">
    <location>
        <begin position="120"/>
        <end position="152"/>
    </location>
</feature>